<dbReference type="GO" id="GO:0032259">
    <property type="term" value="P:methylation"/>
    <property type="evidence" value="ECO:0007669"/>
    <property type="project" value="UniProtKB-KW"/>
</dbReference>
<feature type="transmembrane region" description="Helical" evidence="10">
    <location>
        <begin position="192"/>
        <end position="210"/>
    </location>
</feature>
<feature type="transmembrane region" description="Helical" evidence="10">
    <location>
        <begin position="122"/>
        <end position="143"/>
    </location>
</feature>
<evidence type="ECO:0000256" key="1">
    <source>
        <dbReference type="ARBA" id="ARBA00004141"/>
    </source>
</evidence>
<feature type="compositionally biased region" description="Polar residues" evidence="11">
    <location>
        <begin position="80"/>
        <end position="96"/>
    </location>
</feature>
<dbReference type="GO" id="GO:0005789">
    <property type="term" value="C:endoplasmic reticulum membrane"/>
    <property type="evidence" value="ECO:0007669"/>
    <property type="project" value="UniProtKB-SubCell"/>
</dbReference>
<name>A0A165G0A1_XYLHT</name>
<gene>
    <name evidence="12" type="ORF">L228DRAFT_212152</name>
</gene>
<evidence type="ECO:0000256" key="7">
    <source>
        <dbReference type="ARBA" id="ARBA00022692"/>
    </source>
</evidence>
<evidence type="ECO:0000256" key="10">
    <source>
        <dbReference type="RuleBase" id="RU362022"/>
    </source>
</evidence>
<keyword evidence="13" id="KW-1185">Reference proteome</keyword>
<dbReference type="STRING" id="1328760.A0A165G0A1"/>
<evidence type="ECO:0000313" key="13">
    <source>
        <dbReference type="Proteomes" id="UP000076632"/>
    </source>
</evidence>
<feature type="region of interest" description="Disordered" evidence="11">
    <location>
        <begin position="1"/>
        <end position="96"/>
    </location>
</feature>
<reference evidence="12 13" key="1">
    <citation type="journal article" date="2016" name="Fungal Biol.">
        <title>The genome of Xylona heveae provides a window into fungal endophytism.</title>
        <authorList>
            <person name="Gazis R."/>
            <person name="Kuo A."/>
            <person name="Riley R."/>
            <person name="LaButti K."/>
            <person name="Lipzen A."/>
            <person name="Lin J."/>
            <person name="Amirebrahimi M."/>
            <person name="Hesse C.N."/>
            <person name="Spatafora J.W."/>
            <person name="Henrissat B."/>
            <person name="Hainaut M."/>
            <person name="Grigoriev I.V."/>
            <person name="Hibbett D.S."/>
        </authorList>
    </citation>
    <scope>NUCLEOTIDE SEQUENCE [LARGE SCALE GENOMIC DNA]</scope>
    <source>
        <strain evidence="12 13">TC161</strain>
    </source>
</reference>
<keyword evidence="9 10" id="KW-0472">Membrane</keyword>
<feature type="compositionally biased region" description="Polar residues" evidence="11">
    <location>
        <begin position="36"/>
        <end position="53"/>
    </location>
</feature>
<proteinExistence type="inferred from homology"/>
<dbReference type="PANTHER" id="PTHR12714:SF9">
    <property type="entry name" value="PROTEIN-S-ISOPRENYLCYSTEINE O-METHYLTRANSFERASE"/>
    <property type="match status" value="1"/>
</dbReference>
<evidence type="ECO:0000256" key="11">
    <source>
        <dbReference type="SAM" id="MobiDB-lite"/>
    </source>
</evidence>
<dbReference type="OMA" id="ARYNTPQ"/>
<dbReference type="PANTHER" id="PTHR12714">
    <property type="entry name" value="PROTEIN-S ISOPRENYLCYSTEINE O-METHYLTRANSFERASE"/>
    <property type="match status" value="1"/>
</dbReference>
<dbReference type="AlphaFoldDB" id="A0A165G0A1"/>
<keyword evidence="7 10" id="KW-0812">Transmembrane</keyword>
<dbReference type="GeneID" id="28895066"/>
<dbReference type="EC" id="2.1.1.100" evidence="3 10"/>
<dbReference type="GO" id="GO:0004671">
    <property type="term" value="F:protein C-terminal S-isoprenylcysteine carboxyl O-methyltransferase activity"/>
    <property type="evidence" value="ECO:0007669"/>
    <property type="project" value="UniProtKB-EC"/>
</dbReference>
<dbReference type="OrthoDB" id="422086at2759"/>
<evidence type="ECO:0000256" key="2">
    <source>
        <dbReference type="ARBA" id="ARBA00009140"/>
    </source>
</evidence>
<dbReference type="InterPro" id="IPR007269">
    <property type="entry name" value="ICMT_MeTrfase"/>
</dbReference>
<evidence type="ECO:0000256" key="5">
    <source>
        <dbReference type="ARBA" id="ARBA00022679"/>
    </source>
</evidence>
<keyword evidence="8 10" id="KW-1133">Transmembrane helix</keyword>
<dbReference type="Pfam" id="PF04140">
    <property type="entry name" value="ICMT"/>
    <property type="match status" value="1"/>
</dbReference>
<protein>
    <recommendedName>
        <fullName evidence="3 10">Protein-S-isoprenylcysteine O-methyltransferase</fullName>
        <ecNumber evidence="3 10">2.1.1.100</ecNumber>
    </recommendedName>
</protein>
<feature type="compositionally biased region" description="Low complexity" evidence="11">
    <location>
        <begin position="12"/>
        <end position="28"/>
    </location>
</feature>
<comment type="catalytic activity">
    <reaction evidence="10">
        <text>[protein]-C-terminal S-[(2E,6E)-farnesyl]-L-cysteine + S-adenosyl-L-methionine = [protein]-C-terminal S-[(2E,6E)-farnesyl]-L-cysteine methyl ester + S-adenosyl-L-homocysteine</text>
        <dbReference type="Rhea" id="RHEA:21672"/>
        <dbReference type="Rhea" id="RHEA-COMP:12125"/>
        <dbReference type="Rhea" id="RHEA-COMP:12126"/>
        <dbReference type="ChEBI" id="CHEBI:57856"/>
        <dbReference type="ChEBI" id="CHEBI:59789"/>
        <dbReference type="ChEBI" id="CHEBI:90510"/>
        <dbReference type="ChEBI" id="CHEBI:90511"/>
        <dbReference type="EC" id="2.1.1.100"/>
    </reaction>
</comment>
<evidence type="ECO:0000256" key="6">
    <source>
        <dbReference type="ARBA" id="ARBA00022691"/>
    </source>
</evidence>
<dbReference type="InParanoid" id="A0A165G0A1"/>
<organism evidence="12 13">
    <name type="scientific">Xylona heveae (strain CBS 132557 / TC161)</name>
    <dbReference type="NCBI Taxonomy" id="1328760"/>
    <lineage>
        <taxon>Eukaryota</taxon>
        <taxon>Fungi</taxon>
        <taxon>Dikarya</taxon>
        <taxon>Ascomycota</taxon>
        <taxon>Pezizomycotina</taxon>
        <taxon>Xylonomycetes</taxon>
        <taxon>Xylonales</taxon>
        <taxon>Xylonaceae</taxon>
        <taxon>Xylona</taxon>
    </lineage>
</organism>
<dbReference type="RefSeq" id="XP_018187144.1">
    <property type="nucleotide sequence ID" value="XM_018329929.1"/>
</dbReference>
<keyword evidence="10" id="KW-0256">Endoplasmic reticulum</keyword>
<feature type="transmembrane region" description="Helical" evidence="10">
    <location>
        <begin position="155"/>
        <end position="172"/>
    </location>
</feature>
<comment type="similarity">
    <text evidence="2 10">Belongs to the class VI-like SAM-binding methyltransferase superfamily. Isoprenylcysteine carboxyl methyltransferase family.</text>
</comment>
<feature type="transmembrane region" description="Helical" evidence="10">
    <location>
        <begin position="222"/>
        <end position="244"/>
    </location>
</feature>
<feature type="transmembrane region" description="Helical" evidence="10">
    <location>
        <begin position="291"/>
        <end position="316"/>
    </location>
</feature>
<dbReference type="InterPro" id="IPR025770">
    <property type="entry name" value="PPMT_MeTrfase"/>
</dbReference>
<keyword evidence="6 10" id="KW-0949">S-adenosyl-L-methionine</keyword>
<dbReference type="Proteomes" id="UP000076632">
    <property type="component" value="Unassembled WGS sequence"/>
</dbReference>
<sequence length="353" mass="38352">MESSADDREDLQASQTSNASFSSTSSISWPLGRPPSNGSVNTRSAQGTESATPADSRDFISPFTHASNGGAPVSGLANRGHSSASNSLPGSGAATPSSYPVRFGPYLHRDNLPGEPKSLSGIATRAFCLGISLGFSTLLTLILARQGSPLWRAPFFLLTLSLFHFLEFWTTARYNTPQANVSAFLLSSNGTAYNVAHTAALVECLVHYLIFSSESGSRSGSFSASSFISLSTILLVMGFSMIIVGQVARSVAMVHAGTNFNHTVQTRRNAGHELVTSGIYAHLRHPSYFGFFWWGLGTQLVLGNVICLVGYAVVLWRFFSRRIDREEELLVSFFGREYLDYHERTRVGIPFVR</sequence>
<accession>A0A165G0A1</accession>
<evidence type="ECO:0000256" key="9">
    <source>
        <dbReference type="ARBA" id="ARBA00023136"/>
    </source>
</evidence>
<dbReference type="EMBL" id="KV407460">
    <property type="protein sequence ID" value="KZF21589.1"/>
    <property type="molecule type" value="Genomic_DNA"/>
</dbReference>
<keyword evidence="4 10" id="KW-0489">Methyltransferase</keyword>
<dbReference type="Gene3D" id="1.20.120.1630">
    <property type="match status" value="1"/>
</dbReference>
<keyword evidence="5" id="KW-0808">Transferase</keyword>
<evidence type="ECO:0000313" key="12">
    <source>
        <dbReference type="EMBL" id="KZF21589.1"/>
    </source>
</evidence>
<evidence type="ECO:0000256" key="8">
    <source>
        <dbReference type="ARBA" id="ARBA00022989"/>
    </source>
</evidence>
<evidence type="ECO:0000256" key="4">
    <source>
        <dbReference type="ARBA" id="ARBA00022603"/>
    </source>
</evidence>
<dbReference type="PROSITE" id="PS51564">
    <property type="entry name" value="SAM_ICMT"/>
    <property type="match status" value="1"/>
</dbReference>
<evidence type="ECO:0000256" key="3">
    <source>
        <dbReference type="ARBA" id="ARBA00012151"/>
    </source>
</evidence>
<comment type="subcellular location">
    <subcellularLocation>
        <location evidence="10">Endoplasmic reticulum membrane</location>
        <topology evidence="10">Multi-pass membrane protein</topology>
    </subcellularLocation>
    <subcellularLocation>
        <location evidence="1">Membrane</location>
        <topology evidence="1">Multi-pass membrane protein</topology>
    </subcellularLocation>
</comment>
<dbReference type="FunCoup" id="A0A165G0A1">
    <property type="interactions" value="469"/>
</dbReference>